<comment type="similarity">
    <text evidence="2">Belongs to the ADIPOR family.</text>
</comment>
<feature type="transmembrane region" description="Helical" evidence="6">
    <location>
        <begin position="194"/>
        <end position="216"/>
    </location>
</feature>
<keyword evidence="3 6" id="KW-0812">Transmembrane</keyword>
<dbReference type="InterPro" id="IPR004254">
    <property type="entry name" value="AdipoR/HlyIII-related"/>
</dbReference>
<dbReference type="Ensembl" id="ENSGACT00000072036.1">
    <property type="protein sequence ID" value="ENSGACP00000039701.1"/>
    <property type="gene ID" value="ENSGACG00000031950.1"/>
</dbReference>
<organism evidence="7 8">
    <name type="scientific">Gasterosteus aculeatus aculeatus</name>
    <name type="common">three-spined stickleback</name>
    <dbReference type="NCBI Taxonomy" id="481459"/>
    <lineage>
        <taxon>Eukaryota</taxon>
        <taxon>Metazoa</taxon>
        <taxon>Chordata</taxon>
        <taxon>Craniata</taxon>
        <taxon>Vertebrata</taxon>
        <taxon>Euteleostomi</taxon>
        <taxon>Actinopterygii</taxon>
        <taxon>Neopterygii</taxon>
        <taxon>Teleostei</taxon>
        <taxon>Neoteleostei</taxon>
        <taxon>Acanthomorphata</taxon>
        <taxon>Eupercaria</taxon>
        <taxon>Perciformes</taxon>
        <taxon>Cottioidei</taxon>
        <taxon>Gasterosteales</taxon>
        <taxon>Gasterosteidae</taxon>
        <taxon>Gasterosteus</taxon>
    </lineage>
</organism>
<reference evidence="7 8" key="1">
    <citation type="journal article" date="2021" name="G3 (Bethesda)">
        <title>Improved contiguity of the threespine stickleback genome using long-read sequencing.</title>
        <authorList>
            <person name="Nath S."/>
            <person name="Shaw D.E."/>
            <person name="White M.A."/>
        </authorList>
    </citation>
    <scope>NUCLEOTIDE SEQUENCE [LARGE SCALE GENOMIC DNA]</scope>
    <source>
        <strain evidence="7 8">Lake Benthic</strain>
    </source>
</reference>
<evidence type="ECO:0000313" key="7">
    <source>
        <dbReference type="Ensembl" id="ENSGACP00000039701.1"/>
    </source>
</evidence>
<keyword evidence="4 6" id="KW-1133">Transmembrane helix</keyword>
<evidence type="ECO:0000313" key="8">
    <source>
        <dbReference type="Proteomes" id="UP000007635"/>
    </source>
</evidence>
<dbReference type="AlphaFoldDB" id="A0AAQ4PPD6"/>
<name>A0AAQ4PPD6_GASAC</name>
<proteinExistence type="inferred from homology"/>
<keyword evidence="8" id="KW-1185">Reference proteome</keyword>
<feature type="transmembrane region" description="Helical" evidence="6">
    <location>
        <begin position="134"/>
        <end position="152"/>
    </location>
</feature>
<dbReference type="Pfam" id="PF03006">
    <property type="entry name" value="HlyIII"/>
    <property type="match status" value="1"/>
</dbReference>
<feature type="transmembrane region" description="Helical" evidence="6">
    <location>
        <begin position="164"/>
        <end position="182"/>
    </location>
</feature>
<dbReference type="GeneTree" id="ENSGT00940000159860"/>
<reference evidence="7" key="3">
    <citation type="submission" date="2025-09" db="UniProtKB">
        <authorList>
            <consortium name="Ensembl"/>
        </authorList>
    </citation>
    <scope>IDENTIFICATION</scope>
</reference>
<keyword evidence="5 6" id="KW-0472">Membrane</keyword>
<dbReference type="GO" id="GO:0016020">
    <property type="term" value="C:membrane"/>
    <property type="evidence" value="ECO:0007669"/>
    <property type="project" value="UniProtKB-SubCell"/>
</dbReference>
<evidence type="ECO:0000256" key="6">
    <source>
        <dbReference type="SAM" id="Phobius"/>
    </source>
</evidence>
<dbReference type="Proteomes" id="UP000007635">
    <property type="component" value="Chromosome II"/>
</dbReference>
<accession>A0AAQ4PPD6</accession>
<protein>
    <submittedName>
        <fullName evidence="7">Uncharacterized protein</fullName>
    </submittedName>
</protein>
<evidence type="ECO:0000256" key="3">
    <source>
        <dbReference type="ARBA" id="ARBA00022692"/>
    </source>
</evidence>
<evidence type="ECO:0000256" key="1">
    <source>
        <dbReference type="ARBA" id="ARBA00004141"/>
    </source>
</evidence>
<comment type="subcellular location">
    <subcellularLocation>
        <location evidence="1">Membrane</location>
        <topology evidence="1">Multi-pass membrane protein</topology>
    </subcellularLocation>
</comment>
<reference evidence="7" key="2">
    <citation type="submission" date="2025-08" db="UniProtKB">
        <authorList>
            <consortium name="Ensembl"/>
        </authorList>
    </citation>
    <scope>IDENTIFICATION</scope>
</reference>
<sequence length="306" mass="33576">VAERFTSRTTGGVTCFVEDDLESHVFVCGSRWLLYLCIIDFIAPCIHTAAFHQGHICPVFSSTTLSPSFVEISLHESERCSAAVRLLESLSELWRRSLFLLDDVGGAVYQYGCALALSLYSADAAWTRGVLGRAFLPAAALLAWLSCAARCYARRRPRRLGRRLGLSAAVGVACLLHISPVAHRLACHSWSSGWALHLLQVVLFLPSAILPSLPVCGRPPHQLSRLLLSLCVVAQQEALLQDFLWRRAALVRQLGEERLLLACASLPGLAMCCAATALSTRRQMQKMSILVFQHLSIKVILNGLNT</sequence>
<evidence type="ECO:0000256" key="5">
    <source>
        <dbReference type="ARBA" id="ARBA00023136"/>
    </source>
</evidence>
<evidence type="ECO:0000256" key="2">
    <source>
        <dbReference type="ARBA" id="ARBA00007018"/>
    </source>
</evidence>
<evidence type="ECO:0000256" key="4">
    <source>
        <dbReference type="ARBA" id="ARBA00022989"/>
    </source>
</evidence>